<dbReference type="InterPro" id="IPR029063">
    <property type="entry name" value="SAM-dependent_MTases_sf"/>
</dbReference>
<feature type="chain" id="PRO_5046255665" description="Methyltransferase type 11 domain-containing protein" evidence="1">
    <location>
        <begin position="16"/>
        <end position="328"/>
    </location>
</feature>
<evidence type="ECO:0000256" key="1">
    <source>
        <dbReference type="SAM" id="SignalP"/>
    </source>
</evidence>
<protein>
    <recommendedName>
        <fullName evidence="2">Methyltransferase type 11 domain-containing protein</fullName>
    </recommendedName>
</protein>
<dbReference type="Gene3D" id="3.40.50.150">
    <property type="entry name" value="Vaccinia Virus protein VP39"/>
    <property type="match status" value="1"/>
</dbReference>
<name>A0ABP0K1U0_9DINO</name>
<keyword evidence="4" id="KW-1185">Reference proteome</keyword>
<comment type="caution">
    <text evidence="3">The sequence shown here is derived from an EMBL/GenBank/DDBJ whole genome shotgun (WGS) entry which is preliminary data.</text>
</comment>
<evidence type="ECO:0000313" key="4">
    <source>
        <dbReference type="Proteomes" id="UP001642484"/>
    </source>
</evidence>
<sequence length="328" mass="36899">MFFLLFWSFWPCRSADLWGALQHVTGLSDAELSLLAEELMELRAPSQRMLWQRKVGPCERGRCASEATLRLIAALGEAKLLPSRLFELFPGDPLYNYWKESDKTPFHSWMDAEEAEESIEALIPEGQPLASGRIQASSFTWKAKALIRQMLGPAVNAPHALGRCLEWDTPHYIIKAFQKLCLRYDVLQYADGRAVKEEMRVYLRGTRVLALDVLHPPTWMPNDYGLVVCFFVLEHVPEPHRAMRGITRLLIPGGFLLLGAPFIDGVHGCPDDFFRYTPHGLRNVAEAAGLEVLMEFAPGDAAAAAGDLIGMKSSYWRTEVTTITIDYS</sequence>
<dbReference type="SUPFAM" id="SSF53335">
    <property type="entry name" value="S-adenosyl-L-methionine-dependent methyltransferases"/>
    <property type="match status" value="1"/>
</dbReference>
<dbReference type="Proteomes" id="UP001642484">
    <property type="component" value="Unassembled WGS sequence"/>
</dbReference>
<dbReference type="EMBL" id="CAXAMN010007047">
    <property type="protein sequence ID" value="CAK9020154.1"/>
    <property type="molecule type" value="Genomic_DNA"/>
</dbReference>
<evidence type="ECO:0000313" key="3">
    <source>
        <dbReference type="EMBL" id="CAK9020154.1"/>
    </source>
</evidence>
<dbReference type="Pfam" id="PF08241">
    <property type="entry name" value="Methyltransf_11"/>
    <property type="match status" value="1"/>
</dbReference>
<dbReference type="InterPro" id="IPR013216">
    <property type="entry name" value="Methyltransf_11"/>
</dbReference>
<organism evidence="3 4">
    <name type="scientific">Durusdinium trenchii</name>
    <dbReference type="NCBI Taxonomy" id="1381693"/>
    <lineage>
        <taxon>Eukaryota</taxon>
        <taxon>Sar</taxon>
        <taxon>Alveolata</taxon>
        <taxon>Dinophyceae</taxon>
        <taxon>Suessiales</taxon>
        <taxon>Symbiodiniaceae</taxon>
        <taxon>Durusdinium</taxon>
    </lineage>
</organism>
<feature type="signal peptide" evidence="1">
    <location>
        <begin position="1"/>
        <end position="15"/>
    </location>
</feature>
<reference evidence="3 4" key="1">
    <citation type="submission" date="2024-02" db="EMBL/GenBank/DDBJ databases">
        <authorList>
            <person name="Chen Y."/>
            <person name="Shah S."/>
            <person name="Dougan E. K."/>
            <person name="Thang M."/>
            <person name="Chan C."/>
        </authorList>
    </citation>
    <scope>NUCLEOTIDE SEQUENCE [LARGE SCALE GENOMIC DNA]</scope>
</reference>
<accession>A0ABP0K1U0</accession>
<evidence type="ECO:0000259" key="2">
    <source>
        <dbReference type="Pfam" id="PF08241"/>
    </source>
</evidence>
<gene>
    <name evidence="3" type="ORF">CCMP2556_LOCUS13950</name>
</gene>
<feature type="domain" description="Methyltransferase type 11" evidence="2">
    <location>
        <begin position="199"/>
        <end position="257"/>
    </location>
</feature>
<proteinExistence type="predicted"/>
<keyword evidence="1" id="KW-0732">Signal</keyword>